<evidence type="ECO:0000313" key="2">
    <source>
        <dbReference type="EMBL" id="RDU66127.1"/>
    </source>
</evidence>
<feature type="transmembrane region" description="Helical" evidence="1">
    <location>
        <begin position="12"/>
        <end position="32"/>
    </location>
</feature>
<accession>A0A3D8ILA8</accession>
<comment type="caution">
    <text evidence="2">The sequence shown here is derived from an EMBL/GenBank/DDBJ whole genome shotgun (WGS) entry which is preliminary data.</text>
</comment>
<organism evidence="2 3">
    <name type="scientific">Helicobacter didelphidarum</name>
    <dbReference type="NCBI Taxonomy" id="2040648"/>
    <lineage>
        <taxon>Bacteria</taxon>
        <taxon>Pseudomonadati</taxon>
        <taxon>Campylobacterota</taxon>
        <taxon>Epsilonproteobacteria</taxon>
        <taxon>Campylobacterales</taxon>
        <taxon>Helicobacteraceae</taxon>
        <taxon>Helicobacter</taxon>
    </lineage>
</organism>
<keyword evidence="1" id="KW-0472">Membrane</keyword>
<gene>
    <name evidence="2" type="ORF">CQA53_04855</name>
</gene>
<keyword evidence="3" id="KW-1185">Reference proteome</keyword>
<dbReference type="Proteomes" id="UP000256379">
    <property type="component" value="Unassembled WGS sequence"/>
</dbReference>
<reference evidence="2 3" key="1">
    <citation type="submission" date="2018-04" db="EMBL/GenBank/DDBJ databases">
        <title>Novel Campyloabacter and Helicobacter Species and Strains.</title>
        <authorList>
            <person name="Mannion A.J."/>
            <person name="Shen Z."/>
            <person name="Fox J.G."/>
        </authorList>
    </citation>
    <scope>NUCLEOTIDE SEQUENCE [LARGE SCALE GENOMIC DNA]</scope>
    <source>
        <strain evidence="2 3">MIT 17-337</strain>
    </source>
</reference>
<dbReference type="RefSeq" id="WP_115542896.1">
    <property type="nucleotide sequence ID" value="NZ_NXLQ01000007.1"/>
</dbReference>
<name>A0A3D8ILA8_9HELI</name>
<dbReference type="AlphaFoldDB" id="A0A3D8ILA8"/>
<protein>
    <submittedName>
        <fullName evidence="2">Uncharacterized protein</fullName>
    </submittedName>
</protein>
<keyword evidence="1" id="KW-1133">Transmembrane helix</keyword>
<evidence type="ECO:0000313" key="3">
    <source>
        <dbReference type="Proteomes" id="UP000256379"/>
    </source>
</evidence>
<feature type="non-terminal residue" evidence="2">
    <location>
        <position position="1"/>
    </location>
</feature>
<proteinExistence type="predicted"/>
<sequence length="177" mass="21369">KAFKSKKKISKFLVFIGGIGLIIFYYTPYSYYLEPSYWKFKEICRLQPEIYQFNGGKIDEEYYNKVLKYFDTDLDNMSNVKTLRVSDDKKHFSYLFKKWIGDRIDFSFRLWFKDERATKDNIKSVSFYITWRDLRPYLAGNEGTGFYLSGSRVGCFETLSRNEYKKFKEWKENNAKQ</sequence>
<dbReference type="EMBL" id="NXLQ01000007">
    <property type="protein sequence ID" value="RDU66127.1"/>
    <property type="molecule type" value="Genomic_DNA"/>
</dbReference>
<evidence type="ECO:0000256" key="1">
    <source>
        <dbReference type="SAM" id="Phobius"/>
    </source>
</evidence>
<keyword evidence="1" id="KW-0812">Transmembrane</keyword>
<dbReference type="OrthoDB" id="5329300at2"/>